<sequence>LTVGDMMNAVEREFSIHRSRQRLIFKGRSLIDESAKLSSLGIEIGAKVMLIGGREVADPSEIRKLDELEVSLKSIQSQFASLEATYNCPTSSADHSVRKKQTKGIKAVTEQCMMNLEKADSIVLPDLIISAEELQLELDCVYNDPSISDSSK</sequence>
<dbReference type="InterPro" id="IPR000626">
    <property type="entry name" value="Ubiquitin-like_dom"/>
</dbReference>
<dbReference type="SUPFAM" id="SSF63491">
    <property type="entry name" value="BAG domain"/>
    <property type="match status" value="1"/>
</dbReference>
<dbReference type="GO" id="GO:0051087">
    <property type="term" value="F:protein-folding chaperone binding"/>
    <property type="evidence" value="ECO:0007669"/>
    <property type="project" value="InterPro"/>
</dbReference>
<reference evidence="2" key="1">
    <citation type="submission" date="2017-02" db="UniProtKB">
        <authorList>
            <consortium name="WormBaseParasite"/>
        </authorList>
    </citation>
    <scope>IDENTIFICATION</scope>
</reference>
<dbReference type="PROSITE" id="PS50053">
    <property type="entry name" value="UBIQUITIN_2"/>
    <property type="match status" value="1"/>
</dbReference>
<organism evidence="2">
    <name type="scientific">Hydatigena taeniaeformis</name>
    <name type="common">Feline tapeworm</name>
    <name type="synonym">Taenia taeniaeformis</name>
    <dbReference type="NCBI Taxonomy" id="6205"/>
    <lineage>
        <taxon>Eukaryota</taxon>
        <taxon>Metazoa</taxon>
        <taxon>Spiralia</taxon>
        <taxon>Lophotrochozoa</taxon>
        <taxon>Platyhelminthes</taxon>
        <taxon>Cestoda</taxon>
        <taxon>Eucestoda</taxon>
        <taxon>Cyclophyllidea</taxon>
        <taxon>Taeniidae</taxon>
        <taxon>Hydatigera</taxon>
    </lineage>
</organism>
<dbReference type="InterPro" id="IPR029071">
    <property type="entry name" value="Ubiquitin-like_domsf"/>
</dbReference>
<dbReference type="STRING" id="6205.A0A0R3X3T6"/>
<dbReference type="Gene3D" id="1.20.58.120">
    <property type="entry name" value="BAG domain"/>
    <property type="match status" value="1"/>
</dbReference>
<evidence type="ECO:0000313" key="2">
    <source>
        <dbReference type="WBParaSite" id="TTAC_0000802901-mRNA-1"/>
    </source>
</evidence>
<accession>A0A0R3X3T6</accession>
<proteinExistence type="predicted"/>
<dbReference type="SUPFAM" id="SSF54236">
    <property type="entry name" value="Ubiquitin-like"/>
    <property type="match status" value="1"/>
</dbReference>
<dbReference type="WBParaSite" id="TTAC_0000802901-mRNA-1">
    <property type="protein sequence ID" value="TTAC_0000802901-mRNA-1"/>
    <property type="gene ID" value="TTAC_0000802901"/>
</dbReference>
<dbReference type="Gene3D" id="3.10.20.90">
    <property type="entry name" value="Phosphatidylinositol 3-kinase Catalytic Subunit, Chain A, domain 1"/>
    <property type="match status" value="1"/>
</dbReference>
<name>A0A0R3X3T6_HYDTA</name>
<dbReference type="Pfam" id="PF00240">
    <property type="entry name" value="ubiquitin"/>
    <property type="match status" value="1"/>
</dbReference>
<dbReference type="AlphaFoldDB" id="A0A0R3X3T6"/>
<protein>
    <submittedName>
        <fullName evidence="2">Ubiquitin-like domain-containing protein</fullName>
    </submittedName>
</protein>
<dbReference type="InterPro" id="IPR036533">
    <property type="entry name" value="BAG_dom_sf"/>
</dbReference>
<evidence type="ECO:0000259" key="1">
    <source>
        <dbReference type="PROSITE" id="PS50053"/>
    </source>
</evidence>
<feature type="domain" description="Ubiquitin-like" evidence="1">
    <location>
        <begin position="1"/>
        <end position="51"/>
    </location>
</feature>